<comment type="pathway">
    <text evidence="3">Cofactor biosynthesis; tetrahydrofolate biosynthesis; 7,8-dihydrofolate from 2-amino-4-hydroxy-6-hydroxymethyl-7,8-dihydropteridine diphosphate and 4-aminobenzoate: step 2/2.</text>
</comment>
<evidence type="ECO:0000256" key="2">
    <source>
        <dbReference type="ARBA" id="ARBA00002714"/>
    </source>
</evidence>
<evidence type="ECO:0000256" key="4">
    <source>
        <dbReference type="ARBA" id="ARBA00005150"/>
    </source>
</evidence>
<evidence type="ECO:0000256" key="1">
    <source>
        <dbReference type="ARBA" id="ARBA00001946"/>
    </source>
</evidence>
<evidence type="ECO:0000256" key="8">
    <source>
        <dbReference type="ARBA" id="ARBA00019357"/>
    </source>
</evidence>
<dbReference type="GO" id="GO:0046656">
    <property type="term" value="P:folic acid biosynthetic process"/>
    <property type="evidence" value="ECO:0007669"/>
    <property type="project" value="UniProtKB-KW"/>
</dbReference>
<comment type="catalytic activity">
    <reaction evidence="19">
        <text>10-formyltetrahydrofolyl-(gamma-L-Glu)(n) + L-glutamate + ATP = 10-formyltetrahydrofolyl-(gamma-L-Glu)(n+1) + ADP + phosphate + H(+)</text>
        <dbReference type="Rhea" id="RHEA:51904"/>
        <dbReference type="Rhea" id="RHEA-COMP:13088"/>
        <dbReference type="Rhea" id="RHEA-COMP:14300"/>
        <dbReference type="ChEBI" id="CHEBI:15378"/>
        <dbReference type="ChEBI" id="CHEBI:29985"/>
        <dbReference type="ChEBI" id="CHEBI:30616"/>
        <dbReference type="ChEBI" id="CHEBI:43474"/>
        <dbReference type="ChEBI" id="CHEBI:134413"/>
        <dbReference type="ChEBI" id="CHEBI:456216"/>
        <dbReference type="EC" id="6.3.2.17"/>
    </reaction>
</comment>
<evidence type="ECO:0000256" key="20">
    <source>
        <dbReference type="ARBA" id="ARBA00049035"/>
    </source>
</evidence>
<keyword evidence="14" id="KW-0289">Folate biosynthesis</keyword>
<evidence type="ECO:0000256" key="5">
    <source>
        <dbReference type="ARBA" id="ARBA00008276"/>
    </source>
</evidence>
<evidence type="ECO:0000256" key="7">
    <source>
        <dbReference type="ARBA" id="ARBA00013025"/>
    </source>
</evidence>
<keyword evidence="10" id="KW-0479">Metal-binding</keyword>
<keyword evidence="13" id="KW-0460">Magnesium</keyword>
<dbReference type="PROSITE" id="PS01012">
    <property type="entry name" value="FOLYLPOLYGLU_SYNT_2"/>
    <property type="match status" value="1"/>
</dbReference>
<dbReference type="InterPro" id="IPR018109">
    <property type="entry name" value="Folylpolyglutamate_synth_CS"/>
</dbReference>
<dbReference type="HOGENOM" id="CLU_015869_1_2_0"/>
<dbReference type="FunFam" id="3.40.1190.10:FF:000011">
    <property type="entry name" value="Folylpolyglutamate synthase/dihydrofolate synthase"/>
    <property type="match status" value="1"/>
</dbReference>
<accession>B9L391</accession>
<dbReference type="InterPro" id="IPR004101">
    <property type="entry name" value="Mur_ligase_C"/>
</dbReference>
<dbReference type="PIRSF" id="PIRSF001563">
    <property type="entry name" value="Folylpolyglu_synth"/>
    <property type="match status" value="1"/>
</dbReference>
<proteinExistence type="inferred from homology"/>
<evidence type="ECO:0000256" key="10">
    <source>
        <dbReference type="ARBA" id="ARBA00022723"/>
    </source>
</evidence>
<evidence type="ECO:0000256" key="17">
    <source>
        <dbReference type="ARBA" id="ARBA00032510"/>
    </source>
</evidence>
<reference evidence="25 26" key="1">
    <citation type="journal article" date="2009" name="PLoS ONE">
        <title>Complete genome sequence of the aerobic CO-oxidizing thermophile Thermomicrobium roseum.</title>
        <authorList>
            <person name="Wu D."/>
            <person name="Raymond J."/>
            <person name="Wu M."/>
            <person name="Chatterji S."/>
            <person name="Ren Q."/>
            <person name="Graham J.E."/>
            <person name="Bryant D.A."/>
            <person name="Robb F."/>
            <person name="Colman A."/>
            <person name="Tallon L.J."/>
            <person name="Badger J.H."/>
            <person name="Madupu R."/>
            <person name="Ward N.L."/>
            <person name="Eisen J.A."/>
        </authorList>
    </citation>
    <scope>NUCLEOTIDE SEQUENCE [LARGE SCALE GENOMIC DNA]</scope>
    <source>
        <strain evidence="26">ATCC 27502 / DSM 5159 / P-2</strain>
        <plasmid evidence="25">unnamed</plasmid>
    </source>
</reference>
<keyword evidence="12 22" id="KW-0067">ATP-binding</keyword>
<dbReference type="InterPro" id="IPR013221">
    <property type="entry name" value="Mur_ligase_cen"/>
</dbReference>
<dbReference type="EMBL" id="CP001276">
    <property type="protein sequence ID" value="ACM06722.1"/>
    <property type="molecule type" value="Genomic_DNA"/>
</dbReference>
<evidence type="ECO:0000256" key="18">
    <source>
        <dbReference type="ARBA" id="ARBA00047493"/>
    </source>
</evidence>
<dbReference type="GO" id="GO:0046872">
    <property type="term" value="F:metal ion binding"/>
    <property type="evidence" value="ECO:0007669"/>
    <property type="project" value="UniProtKB-KW"/>
</dbReference>
<dbReference type="EC" id="6.3.2.17" evidence="7"/>
<dbReference type="SUPFAM" id="SSF53623">
    <property type="entry name" value="MurD-like peptide ligases, catalytic domain"/>
    <property type="match status" value="1"/>
</dbReference>
<dbReference type="InterPro" id="IPR001645">
    <property type="entry name" value="Folylpolyglutamate_synth"/>
</dbReference>
<dbReference type="GO" id="GO:0008841">
    <property type="term" value="F:dihydrofolate synthase activity"/>
    <property type="evidence" value="ECO:0007669"/>
    <property type="project" value="UniProtKB-EC"/>
</dbReference>
<dbReference type="AlphaFoldDB" id="B9L391"/>
<evidence type="ECO:0000256" key="12">
    <source>
        <dbReference type="ARBA" id="ARBA00022840"/>
    </source>
</evidence>
<evidence type="ECO:0000256" key="13">
    <source>
        <dbReference type="ARBA" id="ARBA00022842"/>
    </source>
</evidence>
<dbReference type="GO" id="GO:0004326">
    <property type="term" value="F:tetrahydrofolylpolyglutamate synthase activity"/>
    <property type="evidence" value="ECO:0007669"/>
    <property type="project" value="UniProtKB-EC"/>
</dbReference>
<evidence type="ECO:0000259" key="24">
    <source>
        <dbReference type="Pfam" id="PF08245"/>
    </source>
</evidence>
<evidence type="ECO:0000256" key="21">
    <source>
        <dbReference type="ARBA" id="ARBA00049161"/>
    </source>
</evidence>
<evidence type="ECO:0000256" key="14">
    <source>
        <dbReference type="ARBA" id="ARBA00022909"/>
    </source>
</evidence>
<dbReference type="GO" id="GO:0005524">
    <property type="term" value="F:ATP binding"/>
    <property type="evidence" value="ECO:0007669"/>
    <property type="project" value="UniProtKB-KW"/>
</dbReference>
<protein>
    <recommendedName>
        <fullName evidence="8">Dihydrofolate synthase/folylpolyglutamate synthase</fullName>
        <ecNumber evidence="6">6.3.2.12</ecNumber>
        <ecNumber evidence="7">6.3.2.17</ecNumber>
    </recommendedName>
    <alternativeName>
        <fullName evidence="17">Folylpoly-gamma-glutamate synthetase-dihydrofolate synthetase</fullName>
    </alternativeName>
    <alternativeName>
        <fullName evidence="15">Folylpolyglutamate synthetase</fullName>
    </alternativeName>
    <alternativeName>
        <fullName evidence="16">Tetrahydrofolylpolyglutamate synthase</fullName>
    </alternativeName>
</protein>
<feature type="domain" description="Mur ligase C-terminal" evidence="23">
    <location>
        <begin position="307"/>
        <end position="428"/>
    </location>
</feature>
<comment type="catalytic activity">
    <reaction evidence="18">
        <text>(6S)-5,6,7,8-tetrahydrofolyl-(gamma-L-Glu)(n) + L-glutamate + ATP = (6S)-5,6,7,8-tetrahydrofolyl-(gamma-L-Glu)(n+1) + ADP + phosphate + H(+)</text>
        <dbReference type="Rhea" id="RHEA:10580"/>
        <dbReference type="Rhea" id="RHEA-COMP:14738"/>
        <dbReference type="Rhea" id="RHEA-COMP:14740"/>
        <dbReference type="ChEBI" id="CHEBI:15378"/>
        <dbReference type="ChEBI" id="CHEBI:29985"/>
        <dbReference type="ChEBI" id="CHEBI:30616"/>
        <dbReference type="ChEBI" id="CHEBI:43474"/>
        <dbReference type="ChEBI" id="CHEBI:141005"/>
        <dbReference type="ChEBI" id="CHEBI:456216"/>
        <dbReference type="EC" id="6.3.2.17"/>
    </reaction>
</comment>
<evidence type="ECO:0000256" key="6">
    <source>
        <dbReference type="ARBA" id="ARBA00013023"/>
    </source>
</evidence>
<name>B9L391_THERP</name>
<dbReference type="PANTHER" id="PTHR11136">
    <property type="entry name" value="FOLYLPOLYGLUTAMATE SYNTHASE-RELATED"/>
    <property type="match status" value="1"/>
</dbReference>
<dbReference type="Gene3D" id="3.90.190.20">
    <property type="entry name" value="Mur ligase, C-terminal domain"/>
    <property type="match status" value="1"/>
</dbReference>
<evidence type="ECO:0000256" key="11">
    <source>
        <dbReference type="ARBA" id="ARBA00022741"/>
    </source>
</evidence>
<geneLocation type="plasmid" evidence="26">
    <name>Tros</name>
</geneLocation>
<comment type="similarity">
    <text evidence="5 22">Belongs to the folylpolyglutamate synthase family.</text>
</comment>
<feature type="domain" description="Mur ligase central" evidence="24">
    <location>
        <begin position="57"/>
        <end position="280"/>
    </location>
</feature>
<dbReference type="InterPro" id="IPR036615">
    <property type="entry name" value="Mur_ligase_C_dom_sf"/>
</dbReference>
<keyword evidence="9 22" id="KW-0436">Ligase</keyword>
<evidence type="ECO:0000256" key="15">
    <source>
        <dbReference type="ARBA" id="ARBA00030048"/>
    </source>
</evidence>
<gene>
    <name evidence="25" type="ordered locus">trd_A0255</name>
</gene>
<sequence>MTHVDYFAALRFLRDRAGYDRGFVVNPFADEGIGLARTAWLCSALGDPHRRYRSVHIAGTKGKGSTAALLSSMLQAAGYRVGLYTSPHLHTLRERIQIDGQPIAPETFGTLMAELAEVDAALQRAHPDWGAATAFELVTVLAFAAFARVPVDIAVIEVGLGGRLDATNVILPDVALITRIGYDHMAILGSTLAAIAREKAGIVKPGRPVVSAPQEPEATRVIEAVAQERGAPLWLGGRDWQVTGTWRRFAFHAPGWELADLALALRGSHQVENAGVALASLPWLARVEMVAPESAIRQGLATAVWPGRLELLRENPSVVVDGAHNRESAQRLAEAVHESFRWRRLWLVLGIMRDKEIERIVAALAPLADALFAVEGFAPRAASAERLLAAWAASTVGKPAASYRSVEDALRAALEQADPADLVLVTGSLSMVAAAREALGVAVSDPRERELLLG</sequence>
<dbReference type="PROSITE" id="PS01011">
    <property type="entry name" value="FOLYLPOLYGLU_SYNT_1"/>
    <property type="match status" value="1"/>
</dbReference>
<comment type="catalytic activity">
    <reaction evidence="21">
        <text>7,8-dihydropteroate + L-glutamate + ATP = 7,8-dihydrofolate + ADP + phosphate + H(+)</text>
        <dbReference type="Rhea" id="RHEA:23584"/>
        <dbReference type="ChEBI" id="CHEBI:15378"/>
        <dbReference type="ChEBI" id="CHEBI:17839"/>
        <dbReference type="ChEBI" id="CHEBI:29985"/>
        <dbReference type="ChEBI" id="CHEBI:30616"/>
        <dbReference type="ChEBI" id="CHEBI:43474"/>
        <dbReference type="ChEBI" id="CHEBI:57451"/>
        <dbReference type="ChEBI" id="CHEBI:456216"/>
        <dbReference type="EC" id="6.3.2.12"/>
    </reaction>
</comment>
<dbReference type="EC" id="6.3.2.12" evidence="6"/>
<dbReference type="GO" id="GO:0005737">
    <property type="term" value="C:cytoplasm"/>
    <property type="evidence" value="ECO:0007669"/>
    <property type="project" value="TreeGrafter"/>
</dbReference>
<comment type="catalytic activity">
    <reaction evidence="20">
        <text>(6R)-5,10-methylenetetrahydrofolyl-(gamma-L-Glu)(n) + L-glutamate + ATP = (6R)-5,10-methylenetetrahydrofolyl-(gamma-L-Glu)(n+1) + ADP + phosphate + H(+)</text>
        <dbReference type="Rhea" id="RHEA:51912"/>
        <dbReference type="Rhea" id="RHEA-COMP:13257"/>
        <dbReference type="Rhea" id="RHEA-COMP:13258"/>
        <dbReference type="ChEBI" id="CHEBI:15378"/>
        <dbReference type="ChEBI" id="CHEBI:29985"/>
        <dbReference type="ChEBI" id="CHEBI:30616"/>
        <dbReference type="ChEBI" id="CHEBI:43474"/>
        <dbReference type="ChEBI" id="CHEBI:136572"/>
        <dbReference type="ChEBI" id="CHEBI:456216"/>
        <dbReference type="EC" id="6.3.2.17"/>
    </reaction>
</comment>
<dbReference type="KEGG" id="tro:trd_A0255"/>
<evidence type="ECO:0000256" key="19">
    <source>
        <dbReference type="ARBA" id="ARBA00047808"/>
    </source>
</evidence>
<evidence type="ECO:0000313" key="25">
    <source>
        <dbReference type="EMBL" id="ACM06722.1"/>
    </source>
</evidence>
<dbReference type="eggNOG" id="COG0285">
    <property type="taxonomic scope" value="Bacteria"/>
</dbReference>
<evidence type="ECO:0000256" key="22">
    <source>
        <dbReference type="PIRNR" id="PIRNR001563"/>
    </source>
</evidence>
<organism evidence="25 26">
    <name type="scientific">Thermomicrobium roseum (strain ATCC 27502 / DSM 5159 / P-2)</name>
    <dbReference type="NCBI Taxonomy" id="309801"/>
    <lineage>
        <taxon>Bacteria</taxon>
        <taxon>Pseudomonadati</taxon>
        <taxon>Thermomicrobiota</taxon>
        <taxon>Thermomicrobia</taxon>
        <taxon>Thermomicrobiales</taxon>
        <taxon>Thermomicrobiaceae</taxon>
        <taxon>Thermomicrobium</taxon>
    </lineage>
</organism>
<comment type="pathway">
    <text evidence="4">Cofactor biosynthesis; tetrahydrofolylpolyglutamate biosynthesis.</text>
</comment>
<evidence type="ECO:0000313" key="26">
    <source>
        <dbReference type="Proteomes" id="UP000000447"/>
    </source>
</evidence>
<dbReference type="Proteomes" id="UP000000447">
    <property type="component" value="Plasmid unnamed"/>
</dbReference>
<dbReference type="Gene3D" id="3.40.1190.10">
    <property type="entry name" value="Mur-like, catalytic domain"/>
    <property type="match status" value="1"/>
</dbReference>
<keyword evidence="25" id="KW-0614">Plasmid</keyword>
<keyword evidence="11 22" id="KW-0547">Nucleotide-binding</keyword>
<evidence type="ECO:0000256" key="16">
    <source>
        <dbReference type="ARBA" id="ARBA00030592"/>
    </source>
</evidence>
<evidence type="ECO:0000259" key="23">
    <source>
        <dbReference type="Pfam" id="PF02875"/>
    </source>
</evidence>
<dbReference type="PANTHER" id="PTHR11136:SF0">
    <property type="entry name" value="DIHYDROFOLATE SYNTHETASE-RELATED"/>
    <property type="match status" value="1"/>
</dbReference>
<evidence type="ECO:0000256" key="3">
    <source>
        <dbReference type="ARBA" id="ARBA00004799"/>
    </source>
</evidence>
<dbReference type="SUPFAM" id="SSF53244">
    <property type="entry name" value="MurD-like peptide ligases, peptide-binding domain"/>
    <property type="match status" value="1"/>
</dbReference>
<comment type="cofactor">
    <cofactor evidence="1">
        <name>Mg(2+)</name>
        <dbReference type="ChEBI" id="CHEBI:18420"/>
    </cofactor>
</comment>
<keyword evidence="26" id="KW-1185">Reference proteome</keyword>
<comment type="function">
    <text evidence="2">Functions in two distinct reactions of the de novo folate biosynthetic pathway. Catalyzes the addition of a glutamate residue to dihydropteroate (7,8-dihydropteroate or H2Pte) to form dihydrofolate (7,8-dihydrofolate monoglutamate or H2Pte-Glu). Also catalyzes successive additions of L-glutamate to tetrahydrofolate or 10-formyltetrahydrofolate or 5,10-methylenetetrahydrofolate, leading to folylpolyglutamate derivatives.</text>
</comment>
<dbReference type="Pfam" id="PF08245">
    <property type="entry name" value="Mur_ligase_M"/>
    <property type="match status" value="1"/>
</dbReference>
<dbReference type="Pfam" id="PF02875">
    <property type="entry name" value="Mur_ligase_C"/>
    <property type="match status" value="1"/>
</dbReference>
<evidence type="ECO:0000256" key="9">
    <source>
        <dbReference type="ARBA" id="ARBA00022598"/>
    </source>
</evidence>
<dbReference type="NCBIfam" id="TIGR01499">
    <property type="entry name" value="folC"/>
    <property type="match status" value="1"/>
</dbReference>
<dbReference type="InterPro" id="IPR036565">
    <property type="entry name" value="Mur-like_cat_sf"/>
</dbReference>